<dbReference type="GO" id="GO:0032453">
    <property type="term" value="F:histone H3K4 demethylase activity"/>
    <property type="evidence" value="ECO:0007669"/>
    <property type="project" value="TreeGrafter"/>
</dbReference>
<protein>
    <submittedName>
        <fullName evidence="5">Ribosomal protein L16 Arg81 hydroxylase, contains JmjC domain</fullName>
    </submittedName>
</protein>
<gene>
    <name evidence="5" type="ORF">SAMN05414137_104292</name>
</gene>
<dbReference type="PROSITE" id="PS51184">
    <property type="entry name" value="JMJC"/>
    <property type="match status" value="1"/>
</dbReference>
<evidence type="ECO:0000259" key="4">
    <source>
        <dbReference type="PROSITE" id="PS51184"/>
    </source>
</evidence>
<dbReference type="eggNOG" id="COG2850">
    <property type="taxonomic scope" value="Bacteria"/>
</dbReference>
<dbReference type="PANTHER" id="PTHR13096">
    <property type="entry name" value="MINA53 MYC INDUCED NUCLEAR ANTIGEN"/>
    <property type="match status" value="1"/>
</dbReference>
<dbReference type="Proteomes" id="UP000183015">
    <property type="component" value="Unassembled WGS sequence"/>
</dbReference>
<dbReference type="GO" id="GO:0046872">
    <property type="term" value="F:metal ion binding"/>
    <property type="evidence" value="ECO:0007669"/>
    <property type="project" value="UniProtKB-KW"/>
</dbReference>
<evidence type="ECO:0000256" key="3">
    <source>
        <dbReference type="ARBA" id="ARBA00023004"/>
    </source>
</evidence>
<dbReference type="EMBL" id="FOAZ01000004">
    <property type="protein sequence ID" value="SEK92658.1"/>
    <property type="molecule type" value="Genomic_DNA"/>
</dbReference>
<keyword evidence="3" id="KW-0408">Iron</keyword>
<keyword evidence="5" id="KW-0689">Ribosomal protein</keyword>
<dbReference type="STRING" id="235985.SAMN05414137_104292"/>
<evidence type="ECO:0000313" key="6">
    <source>
        <dbReference type="Proteomes" id="UP000183015"/>
    </source>
</evidence>
<organism evidence="5 6">
    <name type="scientific">Streptacidiphilus jiangxiensis</name>
    <dbReference type="NCBI Taxonomy" id="235985"/>
    <lineage>
        <taxon>Bacteria</taxon>
        <taxon>Bacillati</taxon>
        <taxon>Actinomycetota</taxon>
        <taxon>Actinomycetes</taxon>
        <taxon>Kitasatosporales</taxon>
        <taxon>Streptomycetaceae</taxon>
        <taxon>Streptacidiphilus</taxon>
    </lineage>
</organism>
<dbReference type="SUPFAM" id="SSF51197">
    <property type="entry name" value="Clavaminate synthase-like"/>
    <property type="match status" value="1"/>
</dbReference>
<dbReference type="AlphaFoldDB" id="A0A1H7L0Z6"/>
<accession>A0A1H7L0Z6</accession>
<keyword evidence="2" id="KW-0479">Metal-binding</keyword>
<sequence>MTVTHDRRKAAPSARPSLDLTRLLRPLDPASFKREYWERKPLVVHREDPDYYADPLTLHDVDRILSTSSIRSSDLRLVVSGREIPLAEMVASGPGGQANALEVLYEQYRQGSTVVFKFLHERWEPLGALVRALSEEFSAAMQANAYLTPAGQQGLHTHYDTHDVFVLQIWGSKHWRLYDSPTRLPLTSQPYVRPQGGPGEPVQEFDLRAGDLMYMPRGTVHDATSNGEASLHLTVGVLPVLYATLLREALDQVLESDPRYREALPPGFVGDEALRQEARRTLDALLRSVPDAAAPEGLIDRAVSRALVGRQPVLRGHLVDLERLSSLETGTRVRRRSDLLWQLTEDSAGVRLEFHGKVLRFPAKVAEDVRFAVSGEGSFTPASLPGRLDDEGRLVLVRRLLREGLLTLG</sequence>
<dbReference type="Pfam" id="PF08007">
    <property type="entry name" value="JmjC_2"/>
    <property type="match status" value="1"/>
</dbReference>
<keyword evidence="5" id="KW-0687">Ribonucleoprotein</keyword>
<proteinExistence type="predicted"/>
<dbReference type="PANTHER" id="PTHR13096:SF9">
    <property type="entry name" value="BIFUNCTIONAL LYSINE-SPECIFIC DEMETHYLASE AND HISTIDYL-HYDROXYLASE"/>
    <property type="match status" value="1"/>
</dbReference>
<dbReference type="InterPro" id="IPR003347">
    <property type="entry name" value="JmjC_dom"/>
</dbReference>
<dbReference type="OrthoDB" id="9764016at2"/>
<evidence type="ECO:0000256" key="2">
    <source>
        <dbReference type="ARBA" id="ARBA00022723"/>
    </source>
</evidence>
<keyword evidence="6" id="KW-1185">Reference proteome</keyword>
<name>A0A1H7L0Z6_STRJI</name>
<dbReference type="InterPro" id="IPR039994">
    <property type="entry name" value="NO66-like"/>
</dbReference>
<feature type="domain" description="JmjC" evidence="4">
    <location>
        <begin position="99"/>
        <end position="254"/>
    </location>
</feature>
<dbReference type="Gene3D" id="2.60.120.650">
    <property type="entry name" value="Cupin"/>
    <property type="match status" value="1"/>
</dbReference>
<evidence type="ECO:0000313" key="5">
    <source>
        <dbReference type="EMBL" id="SEK92658.1"/>
    </source>
</evidence>
<reference evidence="6" key="1">
    <citation type="submission" date="2016-10" db="EMBL/GenBank/DDBJ databases">
        <authorList>
            <person name="Varghese N."/>
        </authorList>
    </citation>
    <scope>NUCLEOTIDE SEQUENCE [LARGE SCALE GENOMIC DNA]</scope>
    <source>
        <strain evidence="6">DSM 45096 / BCRC 16803 / CGMCC 4.1857 / CIP 109030 / JCM 12277 / KCTC 19219 / NBRC 100920 / 33214</strain>
    </source>
</reference>
<dbReference type="GO" id="GO:0051864">
    <property type="term" value="F:histone H3K36 demethylase activity"/>
    <property type="evidence" value="ECO:0007669"/>
    <property type="project" value="TreeGrafter"/>
</dbReference>
<evidence type="ECO:0000256" key="1">
    <source>
        <dbReference type="ARBA" id="ARBA00001954"/>
    </source>
</evidence>
<dbReference type="GO" id="GO:0005840">
    <property type="term" value="C:ribosome"/>
    <property type="evidence" value="ECO:0007669"/>
    <property type="project" value="UniProtKB-KW"/>
</dbReference>
<comment type="cofactor">
    <cofactor evidence="1">
        <name>Fe(2+)</name>
        <dbReference type="ChEBI" id="CHEBI:29033"/>
    </cofactor>
</comment>